<dbReference type="Proteomes" id="UP000719412">
    <property type="component" value="Unassembled WGS sequence"/>
</dbReference>
<feature type="coiled-coil region" evidence="2">
    <location>
        <begin position="880"/>
        <end position="921"/>
    </location>
</feature>
<evidence type="ECO:0000313" key="7">
    <source>
        <dbReference type="Proteomes" id="UP000719412"/>
    </source>
</evidence>
<feature type="domain" description="HTH psq-type" evidence="5">
    <location>
        <begin position="16"/>
        <end position="54"/>
    </location>
</feature>
<feature type="domain" description="DDE-1" evidence="4">
    <location>
        <begin position="211"/>
        <end position="378"/>
    </location>
</feature>
<keyword evidence="2" id="KW-0175">Coiled coil</keyword>
<dbReference type="Gene3D" id="1.10.10.60">
    <property type="entry name" value="Homeodomain-like"/>
    <property type="match status" value="1"/>
</dbReference>
<sequence length="1089" mass="122403">MVRHYVKKNTQVPSYSNETLLLALQEIKSGRITLYKASKLYDIPYPTLYTRVKGLRGKICKNKGRPQQLPIEEETKLANGIKTLEKWGFGLSRKEVLELVGKYVSANNLQTCFKDGVPGEDWFLGFKRRYTLSLKIPQNVEYARTKAMDPFQIYGYFELLKNTLRNLDLLEKPERVWNLDETSLSIDPRKSKVVGQVGKPSSRTISTPGKENTTMLAMCNAAGGKAPLLIVFKGLNIYDKWMASDDSAFAGITYAASKKGWMETEIFKNYFMNTILSSIGTKRPVLIIYDGHSTHIDQSIIETAIKENITILKLPPHSSHLLQPLDLSVFKSFKGTWDDKLIKWQRQNLGRKLPKKLISEFVCQTWKSVHPEVISNGFKKAGIYPFSADVIPETAFSRSSLERWNEHIRKQKNTPDQVVSPRNNDLSHEQQGGSFATLDDEDNQNTNSEEILSLIPTNSSKSPDNLHPIRIFTSNQKSTVTLNNSQIAGCSTAAHKSVSLPGLLSDQSRPSVSFEDLLLKTVTQKPEPQKEKKKRVATGSEVLTSQQVLQRLRENEEAAKLKCKKKPNPKKSSKPKAPKQPRKTIPNLSSSDEESGKSPDFQESDEDEIFLNELRNSGPDEDPAILSPDIEINSWVLVKYSTKKSVYHYTVGAVMGREWSHSEAMVFKICSLSLSAAIMRWKSGNPAFAVETTIIVKPQNLIQSISKTKSDLLNEFDPIDPAVNIGKIKNLGDASVLLKCDNSDKITRLAKERVGISEDVTKDPLLTYLPMLNQFLFDNSSVCNAAIEVDIATLQKSYEYWSLFGVTDATDSITFLSTVKISYRVLAVQVTHTVKECQASALECVNCLNLKTKDETLEILTDHADNEDANNSGRNLAETINSLSAVVTDMKKVIEELIRENKKFRQEIESMKSDKQQAKSADLDMNDMGVDEAMDRIRRANNIIIRGIPEAGMFAQEGQIPQIRTILADLPIPESNKYPADHNKVLCTLRDNAKKQTATLNKKRRNNQMYKVGDAVLLSRGQRPEKFTCEFVGPYVIKAWLANDRYSLRKVGAKKTLKCSKDQLGTSLGQRIGPLMILNTYYHKVPVSI</sequence>
<dbReference type="AlphaFoldDB" id="A0A8J6HGY0"/>
<accession>A0A8J6HGY0</accession>
<dbReference type="InterPro" id="IPR004875">
    <property type="entry name" value="DDE_SF_endonuclease_dom"/>
</dbReference>
<organism evidence="6 7">
    <name type="scientific">Tenebrio molitor</name>
    <name type="common">Yellow mealworm beetle</name>
    <dbReference type="NCBI Taxonomy" id="7067"/>
    <lineage>
        <taxon>Eukaryota</taxon>
        <taxon>Metazoa</taxon>
        <taxon>Ecdysozoa</taxon>
        <taxon>Arthropoda</taxon>
        <taxon>Hexapoda</taxon>
        <taxon>Insecta</taxon>
        <taxon>Pterygota</taxon>
        <taxon>Neoptera</taxon>
        <taxon>Endopterygota</taxon>
        <taxon>Coleoptera</taxon>
        <taxon>Polyphaga</taxon>
        <taxon>Cucujiformia</taxon>
        <taxon>Tenebrionidae</taxon>
        <taxon>Tenebrio</taxon>
    </lineage>
</organism>
<dbReference type="Gene3D" id="3.30.420.10">
    <property type="entry name" value="Ribonuclease H-like superfamily/Ribonuclease H"/>
    <property type="match status" value="1"/>
</dbReference>
<evidence type="ECO:0000259" key="4">
    <source>
        <dbReference type="Pfam" id="PF03184"/>
    </source>
</evidence>
<feature type="compositionally biased region" description="Basic residues" evidence="3">
    <location>
        <begin position="561"/>
        <end position="582"/>
    </location>
</feature>
<comment type="subcellular location">
    <subcellularLocation>
        <location evidence="1">Nucleus</location>
    </subcellularLocation>
</comment>
<protein>
    <submittedName>
        <fullName evidence="6">Uncharacterized protein</fullName>
    </submittedName>
</protein>
<dbReference type="InterPro" id="IPR036397">
    <property type="entry name" value="RNaseH_sf"/>
</dbReference>
<feature type="compositionally biased region" description="Polar residues" evidence="3">
    <location>
        <begin position="414"/>
        <end position="434"/>
    </location>
</feature>
<dbReference type="InterPro" id="IPR050863">
    <property type="entry name" value="CenT-Element_Derived"/>
</dbReference>
<dbReference type="InterPro" id="IPR009057">
    <property type="entry name" value="Homeodomain-like_sf"/>
</dbReference>
<dbReference type="PANTHER" id="PTHR19303">
    <property type="entry name" value="TRANSPOSON"/>
    <property type="match status" value="1"/>
</dbReference>
<comment type="caution">
    <text evidence="6">The sequence shown here is derived from an EMBL/GenBank/DDBJ whole genome shotgun (WGS) entry which is preliminary data.</text>
</comment>
<evidence type="ECO:0000256" key="2">
    <source>
        <dbReference type="SAM" id="Coils"/>
    </source>
</evidence>
<reference evidence="6" key="2">
    <citation type="submission" date="2021-08" db="EMBL/GenBank/DDBJ databases">
        <authorList>
            <person name="Eriksson T."/>
        </authorList>
    </citation>
    <scope>NUCLEOTIDE SEQUENCE</scope>
    <source>
        <strain evidence="6">Stoneville</strain>
        <tissue evidence="6">Whole head</tissue>
    </source>
</reference>
<keyword evidence="7" id="KW-1185">Reference proteome</keyword>
<feature type="region of interest" description="Disordered" evidence="3">
    <location>
        <begin position="523"/>
        <end position="605"/>
    </location>
</feature>
<evidence type="ECO:0000256" key="3">
    <source>
        <dbReference type="SAM" id="MobiDB-lite"/>
    </source>
</evidence>
<proteinExistence type="predicted"/>
<feature type="compositionally biased region" description="Basic and acidic residues" evidence="3">
    <location>
        <begin position="551"/>
        <end position="560"/>
    </location>
</feature>
<reference evidence="6" key="1">
    <citation type="journal article" date="2020" name="J Insects Food Feed">
        <title>The yellow mealworm (Tenebrio molitor) genome: a resource for the emerging insects as food and feed industry.</title>
        <authorList>
            <person name="Eriksson T."/>
            <person name="Andere A."/>
            <person name="Kelstrup H."/>
            <person name="Emery V."/>
            <person name="Picard C."/>
        </authorList>
    </citation>
    <scope>NUCLEOTIDE SEQUENCE</scope>
    <source>
        <strain evidence="6">Stoneville</strain>
        <tissue evidence="6">Whole head</tissue>
    </source>
</reference>
<dbReference type="GO" id="GO:0005634">
    <property type="term" value="C:nucleus"/>
    <property type="evidence" value="ECO:0007669"/>
    <property type="project" value="UniProtKB-SubCell"/>
</dbReference>
<evidence type="ECO:0000259" key="5">
    <source>
        <dbReference type="Pfam" id="PF05225"/>
    </source>
</evidence>
<dbReference type="EMBL" id="JABDTM020024702">
    <property type="protein sequence ID" value="KAH0814037.1"/>
    <property type="molecule type" value="Genomic_DNA"/>
</dbReference>
<dbReference type="SUPFAM" id="SSF46689">
    <property type="entry name" value="Homeodomain-like"/>
    <property type="match status" value="1"/>
</dbReference>
<gene>
    <name evidence="6" type="ORF">GEV33_008755</name>
</gene>
<feature type="region of interest" description="Disordered" evidence="3">
    <location>
        <begin position="410"/>
        <end position="444"/>
    </location>
</feature>
<dbReference type="Pfam" id="PF05225">
    <property type="entry name" value="HTH_psq"/>
    <property type="match status" value="1"/>
</dbReference>
<dbReference type="GO" id="GO:0003677">
    <property type="term" value="F:DNA binding"/>
    <property type="evidence" value="ECO:0007669"/>
    <property type="project" value="InterPro"/>
</dbReference>
<dbReference type="Pfam" id="PF03184">
    <property type="entry name" value="DDE_1"/>
    <property type="match status" value="1"/>
</dbReference>
<dbReference type="PANTHER" id="PTHR19303:SF74">
    <property type="entry name" value="POGO TRANSPOSABLE ELEMENT WITH KRAB DOMAIN"/>
    <property type="match status" value="1"/>
</dbReference>
<evidence type="ECO:0000313" key="6">
    <source>
        <dbReference type="EMBL" id="KAH0814037.1"/>
    </source>
</evidence>
<name>A0A8J6HGY0_TENMO</name>
<dbReference type="InterPro" id="IPR007889">
    <property type="entry name" value="HTH_Psq"/>
</dbReference>
<evidence type="ECO:0000256" key="1">
    <source>
        <dbReference type="ARBA" id="ARBA00004123"/>
    </source>
</evidence>